<dbReference type="SUPFAM" id="SSF46689">
    <property type="entry name" value="Homeodomain-like"/>
    <property type="match status" value="2"/>
</dbReference>
<feature type="domain" description="Myb-like" evidence="1">
    <location>
        <begin position="1"/>
        <end position="24"/>
    </location>
</feature>
<evidence type="ECO:0000259" key="1">
    <source>
        <dbReference type="PROSITE" id="PS50090"/>
    </source>
</evidence>
<feature type="non-terminal residue" evidence="3">
    <location>
        <position position="131"/>
    </location>
</feature>
<dbReference type="SMART" id="SM00717">
    <property type="entry name" value="SANT"/>
    <property type="match status" value="2"/>
</dbReference>
<dbReference type="GO" id="GO:0000981">
    <property type="term" value="F:DNA-binding transcription factor activity, RNA polymerase II-specific"/>
    <property type="evidence" value="ECO:0007669"/>
    <property type="project" value="TreeGrafter"/>
</dbReference>
<dbReference type="InterPro" id="IPR050560">
    <property type="entry name" value="MYB_TF"/>
</dbReference>
<gene>
    <name evidence="3" type="ORF">AOQ84DRAFT_279220</name>
</gene>
<proteinExistence type="predicted"/>
<protein>
    <recommendedName>
        <fullName evidence="5">Homeodomain-like protein</fullName>
    </recommendedName>
</protein>
<dbReference type="InterPro" id="IPR009057">
    <property type="entry name" value="Homeodomain-like_sf"/>
</dbReference>
<feature type="domain" description="Myb-like" evidence="1">
    <location>
        <begin position="25"/>
        <end position="75"/>
    </location>
</feature>
<feature type="domain" description="HTH myb-type" evidence="2">
    <location>
        <begin position="1"/>
        <end position="22"/>
    </location>
</feature>
<dbReference type="OrthoDB" id="2143914at2759"/>
<dbReference type="PROSITE" id="PS50090">
    <property type="entry name" value="MYB_LIKE"/>
    <property type="match status" value="3"/>
</dbReference>
<dbReference type="InterPro" id="IPR017930">
    <property type="entry name" value="Myb_dom"/>
</dbReference>
<dbReference type="EMBL" id="KV748460">
    <property type="protein sequence ID" value="OCL15326.1"/>
    <property type="molecule type" value="Genomic_DNA"/>
</dbReference>
<dbReference type="Pfam" id="PF13921">
    <property type="entry name" value="Myb_DNA-bind_6"/>
    <property type="match status" value="1"/>
</dbReference>
<dbReference type="GO" id="GO:0000978">
    <property type="term" value="F:RNA polymerase II cis-regulatory region sequence-specific DNA binding"/>
    <property type="evidence" value="ECO:0007669"/>
    <property type="project" value="TreeGrafter"/>
</dbReference>
<dbReference type="CDD" id="cd00167">
    <property type="entry name" value="SANT"/>
    <property type="match status" value="3"/>
</dbReference>
<evidence type="ECO:0000313" key="3">
    <source>
        <dbReference type="EMBL" id="OCL15326.1"/>
    </source>
</evidence>
<organism evidence="3 4">
    <name type="scientific">Glonium stellatum</name>
    <dbReference type="NCBI Taxonomy" id="574774"/>
    <lineage>
        <taxon>Eukaryota</taxon>
        <taxon>Fungi</taxon>
        <taxon>Dikarya</taxon>
        <taxon>Ascomycota</taxon>
        <taxon>Pezizomycotina</taxon>
        <taxon>Dothideomycetes</taxon>
        <taxon>Pleosporomycetidae</taxon>
        <taxon>Gloniales</taxon>
        <taxon>Gloniaceae</taxon>
        <taxon>Glonium</taxon>
    </lineage>
</organism>
<evidence type="ECO:0000313" key="4">
    <source>
        <dbReference type="Proteomes" id="UP000250140"/>
    </source>
</evidence>
<dbReference type="PANTHER" id="PTHR45614:SF265">
    <property type="entry name" value="MYB-LIKE DOMAIN-CONTAINING PROTEIN-RELATED"/>
    <property type="match status" value="1"/>
</dbReference>
<dbReference type="Proteomes" id="UP000250140">
    <property type="component" value="Unassembled WGS sequence"/>
</dbReference>
<sequence>WRRVAEKLPERSNKDCRKRWFNEVTGGLKKGPWDKGEDDRLRNGVQKYGYKWAVVAQEVGSRSGDQCAKRWNHSLNPALDRSKWSAAEIQTLIEATKTYGSQWKEIQKRFFPGRSTNDVKNRFAFSDLFTG</sequence>
<accession>A0A8E2FFA0</accession>
<dbReference type="AlphaFoldDB" id="A0A8E2FFA0"/>
<name>A0A8E2FFA0_9PEZI</name>
<evidence type="ECO:0008006" key="5">
    <source>
        <dbReference type="Google" id="ProtNLM"/>
    </source>
</evidence>
<evidence type="ECO:0000259" key="2">
    <source>
        <dbReference type="PROSITE" id="PS51294"/>
    </source>
</evidence>
<dbReference type="InterPro" id="IPR001005">
    <property type="entry name" value="SANT/Myb"/>
</dbReference>
<keyword evidence="4" id="KW-1185">Reference proteome</keyword>
<feature type="domain" description="Myb-like" evidence="1">
    <location>
        <begin position="76"/>
        <end position="123"/>
    </location>
</feature>
<dbReference type="GO" id="GO:0005634">
    <property type="term" value="C:nucleus"/>
    <property type="evidence" value="ECO:0007669"/>
    <property type="project" value="TreeGrafter"/>
</dbReference>
<reference evidence="3 4" key="1">
    <citation type="journal article" date="2016" name="Nat. Commun.">
        <title>Ectomycorrhizal ecology is imprinted in the genome of the dominant symbiotic fungus Cenococcum geophilum.</title>
        <authorList>
            <consortium name="DOE Joint Genome Institute"/>
            <person name="Peter M."/>
            <person name="Kohler A."/>
            <person name="Ohm R.A."/>
            <person name="Kuo A."/>
            <person name="Krutzmann J."/>
            <person name="Morin E."/>
            <person name="Arend M."/>
            <person name="Barry K.W."/>
            <person name="Binder M."/>
            <person name="Choi C."/>
            <person name="Clum A."/>
            <person name="Copeland A."/>
            <person name="Grisel N."/>
            <person name="Haridas S."/>
            <person name="Kipfer T."/>
            <person name="LaButti K."/>
            <person name="Lindquist E."/>
            <person name="Lipzen A."/>
            <person name="Maire R."/>
            <person name="Meier B."/>
            <person name="Mihaltcheva S."/>
            <person name="Molinier V."/>
            <person name="Murat C."/>
            <person name="Poggeler S."/>
            <person name="Quandt C.A."/>
            <person name="Sperisen C."/>
            <person name="Tritt A."/>
            <person name="Tisserant E."/>
            <person name="Crous P.W."/>
            <person name="Henrissat B."/>
            <person name="Nehls U."/>
            <person name="Egli S."/>
            <person name="Spatafora J.W."/>
            <person name="Grigoriev I.V."/>
            <person name="Martin F.M."/>
        </authorList>
    </citation>
    <scope>NUCLEOTIDE SEQUENCE [LARGE SCALE GENOMIC DNA]</scope>
    <source>
        <strain evidence="3 4">CBS 207.34</strain>
    </source>
</reference>
<dbReference type="PANTHER" id="PTHR45614">
    <property type="entry name" value="MYB PROTEIN-RELATED"/>
    <property type="match status" value="1"/>
</dbReference>
<feature type="domain" description="HTH myb-type" evidence="2">
    <location>
        <begin position="28"/>
        <end position="79"/>
    </location>
</feature>
<dbReference type="Gene3D" id="1.10.10.60">
    <property type="entry name" value="Homeodomain-like"/>
    <property type="match status" value="3"/>
</dbReference>
<dbReference type="PROSITE" id="PS51294">
    <property type="entry name" value="HTH_MYB"/>
    <property type="match status" value="2"/>
</dbReference>